<evidence type="ECO:0000313" key="3">
    <source>
        <dbReference type="Proteomes" id="UP000236738"/>
    </source>
</evidence>
<sequence>MKKYILLLAVAAAVTSCQKIQAGGNLSVIKIEPGVVRYSDQDAAKPTYVAKPDSLKNVKPKLVEPNLEMKAKSTSAQ</sequence>
<accession>A0A1H5TQR3</accession>
<dbReference type="PROSITE" id="PS51257">
    <property type="entry name" value="PROKAR_LIPOPROTEIN"/>
    <property type="match status" value="1"/>
</dbReference>
<feature type="signal peptide" evidence="1">
    <location>
        <begin position="1"/>
        <end position="22"/>
    </location>
</feature>
<name>A0A1H5TQR3_9FLAO</name>
<gene>
    <name evidence="2" type="ORF">SAMN05421847_0529</name>
</gene>
<feature type="chain" id="PRO_5009285307" evidence="1">
    <location>
        <begin position="23"/>
        <end position="77"/>
    </location>
</feature>
<keyword evidence="1" id="KW-0732">Signal</keyword>
<evidence type="ECO:0000256" key="1">
    <source>
        <dbReference type="SAM" id="SignalP"/>
    </source>
</evidence>
<dbReference type="AlphaFoldDB" id="A0A1H5TQR3"/>
<dbReference type="RefSeq" id="WP_103912545.1">
    <property type="nucleotide sequence ID" value="NZ_FNUS01000001.1"/>
</dbReference>
<evidence type="ECO:0000313" key="2">
    <source>
        <dbReference type="EMBL" id="SEF64347.1"/>
    </source>
</evidence>
<dbReference type="OrthoDB" id="1275199at2"/>
<reference evidence="3" key="1">
    <citation type="submission" date="2016-10" db="EMBL/GenBank/DDBJ databases">
        <authorList>
            <person name="Varghese N."/>
            <person name="Submissions S."/>
        </authorList>
    </citation>
    <scope>NUCLEOTIDE SEQUENCE [LARGE SCALE GENOMIC DNA]</scope>
    <source>
        <strain evidence="3">DSM 21580</strain>
    </source>
</reference>
<organism evidence="2 3">
    <name type="scientific">Halpernia humi</name>
    <dbReference type="NCBI Taxonomy" id="493375"/>
    <lineage>
        <taxon>Bacteria</taxon>
        <taxon>Pseudomonadati</taxon>
        <taxon>Bacteroidota</taxon>
        <taxon>Flavobacteriia</taxon>
        <taxon>Flavobacteriales</taxon>
        <taxon>Weeksellaceae</taxon>
        <taxon>Chryseobacterium group</taxon>
        <taxon>Halpernia</taxon>
    </lineage>
</organism>
<keyword evidence="3" id="KW-1185">Reference proteome</keyword>
<dbReference type="EMBL" id="FNUS01000001">
    <property type="protein sequence ID" value="SEF64347.1"/>
    <property type="molecule type" value="Genomic_DNA"/>
</dbReference>
<protein>
    <submittedName>
        <fullName evidence="2">Uncharacterized protein</fullName>
    </submittedName>
</protein>
<proteinExistence type="predicted"/>
<dbReference type="Proteomes" id="UP000236738">
    <property type="component" value="Unassembled WGS sequence"/>
</dbReference>